<dbReference type="Pfam" id="PF13188">
    <property type="entry name" value="PAS_8"/>
    <property type="match status" value="1"/>
</dbReference>
<dbReference type="InterPro" id="IPR011712">
    <property type="entry name" value="Sig_transdc_His_kin_sub3_dim/P"/>
</dbReference>
<dbReference type="Proteomes" id="UP000249061">
    <property type="component" value="Unassembled WGS sequence"/>
</dbReference>
<evidence type="ECO:0000256" key="1">
    <source>
        <dbReference type="ARBA" id="ARBA00022679"/>
    </source>
</evidence>
<dbReference type="Gene3D" id="3.30.565.10">
    <property type="entry name" value="Histidine kinase-like ATPase, C-terminal domain"/>
    <property type="match status" value="1"/>
</dbReference>
<feature type="domain" description="PAS" evidence="4">
    <location>
        <begin position="259"/>
        <end position="297"/>
    </location>
</feature>
<name>A0A2W5V5A4_9BACT</name>
<dbReference type="Gene3D" id="3.30.450.20">
    <property type="entry name" value="PAS domain"/>
    <property type="match status" value="2"/>
</dbReference>
<dbReference type="NCBIfam" id="TIGR00229">
    <property type="entry name" value="sensory_box"/>
    <property type="match status" value="1"/>
</dbReference>
<dbReference type="AlphaFoldDB" id="A0A2W5V5A4"/>
<evidence type="ECO:0000313" key="6">
    <source>
        <dbReference type="Proteomes" id="UP000249061"/>
    </source>
</evidence>
<dbReference type="InterPro" id="IPR000014">
    <property type="entry name" value="PAS"/>
</dbReference>
<reference evidence="5 6" key="1">
    <citation type="submission" date="2017-08" db="EMBL/GenBank/DDBJ databases">
        <title>Infants hospitalized years apart are colonized by the same room-sourced microbial strains.</title>
        <authorList>
            <person name="Brooks B."/>
            <person name="Olm M.R."/>
            <person name="Firek B.A."/>
            <person name="Baker R."/>
            <person name="Thomas B.C."/>
            <person name="Morowitz M.J."/>
            <person name="Banfield J.F."/>
        </authorList>
    </citation>
    <scope>NUCLEOTIDE SEQUENCE [LARGE SCALE GENOMIC DNA]</scope>
    <source>
        <strain evidence="5">S2_003_000_R2_14</strain>
    </source>
</reference>
<comment type="caution">
    <text evidence="5">The sequence shown here is derived from an EMBL/GenBank/DDBJ whole genome shotgun (WGS) entry which is preliminary data.</text>
</comment>
<dbReference type="Pfam" id="PF07730">
    <property type="entry name" value="HisKA_3"/>
    <property type="match status" value="1"/>
</dbReference>
<evidence type="ECO:0000256" key="3">
    <source>
        <dbReference type="ARBA" id="ARBA00023012"/>
    </source>
</evidence>
<dbReference type="EMBL" id="QFQP01000047">
    <property type="protein sequence ID" value="PZR05211.1"/>
    <property type="molecule type" value="Genomic_DNA"/>
</dbReference>
<evidence type="ECO:0000256" key="2">
    <source>
        <dbReference type="ARBA" id="ARBA00022777"/>
    </source>
</evidence>
<proteinExistence type="predicted"/>
<dbReference type="SMART" id="SM00091">
    <property type="entry name" value="PAS"/>
    <property type="match status" value="2"/>
</dbReference>
<dbReference type="InterPro" id="IPR035965">
    <property type="entry name" value="PAS-like_dom_sf"/>
</dbReference>
<dbReference type="SUPFAM" id="SSF55785">
    <property type="entry name" value="PYP-like sensor domain (PAS domain)"/>
    <property type="match status" value="2"/>
</dbReference>
<gene>
    <name evidence="5" type="ORF">DI536_32745</name>
</gene>
<dbReference type="GO" id="GO:0046983">
    <property type="term" value="F:protein dimerization activity"/>
    <property type="evidence" value="ECO:0007669"/>
    <property type="project" value="InterPro"/>
</dbReference>
<sequence length="572" mass="61892">MKSTAGSARVRPEEPRPREVATWRSGGEEMTRAFWWVTQGSQEEVREAARLQDVVDGGASDGGCIVVGDAAFLDGEALAILSSRWRLGVLTGDVGPETVRRLATLGYHHVLRWPRDREAIQDTVAALEGRESPAHAPWVRERLALQVARVGVWEIDVQTLRISWDDRVTELLGTPPEHSTSYEDAVERYVAPTDVIRVAELVTNVVTTGSSRPLILNVKSTDGGRHTIRVSAALVDGRVLGVLQDISEVRQLEQALYESESRLRGIVESAADGIITIDAHGVVHSLNPAARRLFGLSIDTPQTGLELTALVRSARTLLEFDSTGGGLFLMEGRRVDGTTVELEAAVSASGPDGVRTVVLRDVTMRNQEALRLRDATDRVMDTVARELHDDLGQTLTAIALTARKLELDVAAPLRPLAASMIQQANDAIGVVRRISTGLAAESQRPLGDLLIELSRRMEGVFSMRCSVNISVNFPPLPLPAVAHLRLLAKEALLNAWRHGQARQATVVLKEEDGQGVLEISNDGLPLPQPLPAYGAGVSSMAHRARLVGGTLQLSNVQTGGVKLRCTFALAGR</sequence>
<dbReference type="Gene3D" id="1.20.5.1930">
    <property type="match status" value="1"/>
</dbReference>
<organism evidence="5 6">
    <name type="scientific">Archangium gephyra</name>
    <dbReference type="NCBI Taxonomy" id="48"/>
    <lineage>
        <taxon>Bacteria</taxon>
        <taxon>Pseudomonadati</taxon>
        <taxon>Myxococcota</taxon>
        <taxon>Myxococcia</taxon>
        <taxon>Myxococcales</taxon>
        <taxon>Cystobacterineae</taxon>
        <taxon>Archangiaceae</taxon>
        <taxon>Archangium</taxon>
    </lineage>
</organism>
<keyword evidence="2" id="KW-0418">Kinase</keyword>
<dbReference type="InterPro" id="IPR050482">
    <property type="entry name" value="Sensor_HK_TwoCompSys"/>
</dbReference>
<dbReference type="PROSITE" id="PS50112">
    <property type="entry name" value="PAS"/>
    <property type="match status" value="1"/>
</dbReference>
<dbReference type="GO" id="GO:0000155">
    <property type="term" value="F:phosphorelay sensor kinase activity"/>
    <property type="evidence" value="ECO:0007669"/>
    <property type="project" value="InterPro"/>
</dbReference>
<dbReference type="CDD" id="cd00130">
    <property type="entry name" value="PAS"/>
    <property type="match status" value="1"/>
</dbReference>
<protein>
    <recommendedName>
        <fullName evidence="4">PAS domain-containing protein</fullName>
    </recommendedName>
</protein>
<evidence type="ECO:0000313" key="5">
    <source>
        <dbReference type="EMBL" id="PZR05211.1"/>
    </source>
</evidence>
<dbReference type="PANTHER" id="PTHR24421">
    <property type="entry name" value="NITRATE/NITRITE SENSOR PROTEIN NARX-RELATED"/>
    <property type="match status" value="1"/>
</dbReference>
<dbReference type="GO" id="GO:0016020">
    <property type="term" value="C:membrane"/>
    <property type="evidence" value="ECO:0007669"/>
    <property type="project" value="InterPro"/>
</dbReference>
<evidence type="ECO:0000259" key="4">
    <source>
        <dbReference type="PROSITE" id="PS50112"/>
    </source>
</evidence>
<keyword evidence="1" id="KW-0808">Transferase</keyword>
<accession>A0A2W5V5A4</accession>
<keyword evidence="3" id="KW-0902">Two-component regulatory system</keyword>
<dbReference type="SUPFAM" id="SSF55874">
    <property type="entry name" value="ATPase domain of HSP90 chaperone/DNA topoisomerase II/histidine kinase"/>
    <property type="match status" value="1"/>
</dbReference>
<dbReference type="InterPro" id="IPR036890">
    <property type="entry name" value="HATPase_C_sf"/>
</dbReference>